<dbReference type="GO" id="GO:0046872">
    <property type="term" value="F:metal ion binding"/>
    <property type="evidence" value="ECO:0007669"/>
    <property type="project" value="UniProtKB-KW"/>
</dbReference>
<dbReference type="RefSeq" id="WP_048309740.1">
    <property type="nucleotide sequence ID" value="NZ_CP119526.1"/>
</dbReference>
<dbReference type="Gene3D" id="6.10.250.2860">
    <property type="match status" value="1"/>
</dbReference>
<dbReference type="PANTHER" id="PTHR10229:SF0">
    <property type="entry name" value="GTP-BINDING PROTEIN 6-RELATED"/>
    <property type="match status" value="1"/>
</dbReference>
<dbReference type="PRINTS" id="PR00326">
    <property type="entry name" value="GTP1OBG"/>
</dbReference>
<dbReference type="OrthoDB" id="9812272at2"/>
<dbReference type="Pfam" id="PF01926">
    <property type="entry name" value="MMR_HSR1"/>
    <property type="match status" value="1"/>
</dbReference>
<organism evidence="10 11">
    <name type="scientific">Guptibacillus hwajinpoensis</name>
    <dbReference type="NCBI Taxonomy" id="208199"/>
    <lineage>
        <taxon>Bacteria</taxon>
        <taxon>Bacillati</taxon>
        <taxon>Bacillota</taxon>
        <taxon>Bacilli</taxon>
        <taxon>Bacillales</taxon>
        <taxon>Guptibacillaceae</taxon>
        <taxon>Guptibacillus</taxon>
    </lineage>
</organism>
<dbReference type="AlphaFoldDB" id="A0A0J6CZY8"/>
<dbReference type="FunFam" id="3.40.50.11060:FF:000001">
    <property type="entry name" value="GTPase HflX"/>
    <property type="match status" value="1"/>
</dbReference>
<accession>A0A0J6CZY8</accession>
<feature type="binding site" evidence="8">
    <location>
        <position position="235"/>
    </location>
    <ligand>
        <name>Mg(2+)</name>
        <dbReference type="ChEBI" id="CHEBI:18420"/>
    </ligand>
</feature>
<dbReference type="HAMAP" id="MF_00900">
    <property type="entry name" value="GTPase_HflX"/>
    <property type="match status" value="1"/>
</dbReference>
<feature type="binding site" evidence="7">
    <location>
        <begin position="255"/>
        <end position="258"/>
    </location>
    <ligand>
        <name>GTP</name>
        <dbReference type="ChEBI" id="CHEBI:37565"/>
    </ligand>
</feature>
<proteinExistence type="inferred from homology"/>
<dbReference type="Gene3D" id="3.40.50.11060">
    <property type="entry name" value="GTPase HflX, N-terminal domain"/>
    <property type="match status" value="1"/>
</dbReference>
<dbReference type="InterPro" id="IPR006073">
    <property type="entry name" value="GTP-bd"/>
</dbReference>
<evidence type="ECO:0000256" key="3">
    <source>
        <dbReference type="ARBA" id="ARBA00022741"/>
    </source>
</evidence>
<dbReference type="GO" id="GO:0005525">
    <property type="term" value="F:GTP binding"/>
    <property type="evidence" value="ECO:0007669"/>
    <property type="project" value="UniProtKB-UniRule"/>
</dbReference>
<dbReference type="PATRIC" id="fig|157733.3.peg.3222"/>
<evidence type="ECO:0000313" key="10">
    <source>
        <dbReference type="EMBL" id="KMM38623.1"/>
    </source>
</evidence>
<feature type="binding site" evidence="8">
    <location>
        <position position="215"/>
    </location>
    <ligand>
        <name>Mg(2+)</name>
        <dbReference type="ChEBI" id="CHEBI:18420"/>
    </ligand>
</feature>
<reference evidence="10" key="1">
    <citation type="submission" date="2015-06" db="EMBL/GenBank/DDBJ databases">
        <authorList>
            <person name="Liu B."/>
            <person name="Wang J."/>
            <person name="Zhu Y."/>
            <person name="Liu G."/>
            <person name="Chen Q."/>
            <person name="Zheng C."/>
            <person name="Che J."/>
            <person name="Ge C."/>
            <person name="Shi H."/>
            <person name="Pan Z."/>
            <person name="Liu X."/>
        </authorList>
    </citation>
    <scope>NUCLEOTIDE SEQUENCE [LARGE SCALE GENOMIC DNA]</scope>
    <source>
        <strain evidence="10">DSM 16346</strain>
    </source>
</reference>
<comment type="subcellular location">
    <subcellularLocation>
        <location evidence="6">Cytoplasm</location>
    </subcellularLocation>
    <text evidence="6">May associate with membranes.</text>
</comment>
<evidence type="ECO:0000256" key="5">
    <source>
        <dbReference type="ARBA" id="ARBA00023134"/>
    </source>
</evidence>
<evidence type="ECO:0000256" key="4">
    <source>
        <dbReference type="ARBA" id="ARBA00022842"/>
    </source>
</evidence>
<evidence type="ECO:0000313" key="11">
    <source>
        <dbReference type="Proteomes" id="UP000035996"/>
    </source>
</evidence>
<evidence type="ECO:0000259" key="9">
    <source>
        <dbReference type="PROSITE" id="PS51705"/>
    </source>
</evidence>
<evidence type="ECO:0000256" key="2">
    <source>
        <dbReference type="ARBA" id="ARBA00022723"/>
    </source>
</evidence>
<comment type="function">
    <text evidence="6">GTPase that associates with the 50S ribosomal subunit and may have a role during protein synthesis or ribosome biogenesis.</text>
</comment>
<dbReference type="Pfam" id="PF16360">
    <property type="entry name" value="GTP-bdg_M"/>
    <property type="match status" value="1"/>
</dbReference>
<feature type="domain" description="Hflx-type G" evidence="9">
    <location>
        <begin position="202"/>
        <end position="363"/>
    </location>
</feature>
<dbReference type="Proteomes" id="UP000035996">
    <property type="component" value="Unassembled WGS sequence"/>
</dbReference>
<comment type="cofactor">
    <cofactor evidence="8">
        <name>Mg(2+)</name>
        <dbReference type="ChEBI" id="CHEBI:18420"/>
    </cofactor>
</comment>
<keyword evidence="11" id="KW-1185">Reference proteome</keyword>
<dbReference type="NCBIfam" id="TIGR00231">
    <property type="entry name" value="small_GTP"/>
    <property type="match status" value="1"/>
</dbReference>
<feature type="binding site" evidence="7">
    <location>
        <begin position="321"/>
        <end position="324"/>
    </location>
    <ligand>
        <name>GTP</name>
        <dbReference type="ChEBI" id="CHEBI:37565"/>
    </ligand>
</feature>
<dbReference type="EMBL" id="LELK01000001">
    <property type="protein sequence ID" value="KMM38623.1"/>
    <property type="molecule type" value="Genomic_DNA"/>
</dbReference>
<dbReference type="InterPro" id="IPR016496">
    <property type="entry name" value="GTPase_HflX"/>
</dbReference>
<comment type="caution">
    <text evidence="10">The sequence shown here is derived from an EMBL/GenBank/DDBJ whole genome shotgun (WGS) entry which is preliminary data.</text>
</comment>
<evidence type="ECO:0000256" key="6">
    <source>
        <dbReference type="HAMAP-Rule" id="MF_00900"/>
    </source>
</evidence>
<dbReference type="InterPro" id="IPR005225">
    <property type="entry name" value="Small_GTP-bd"/>
</dbReference>
<dbReference type="PANTHER" id="PTHR10229">
    <property type="entry name" value="GTP-BINDING PROTEIN HFLX"/>
    <property type="match status" value="1"/>
</dbReference>
<comment type="subunit">
    <text evidence="6">Monomer. Associates with the 50S ribosomal subunit.</text>
</comment>
<comment type="similarity">
    <text evidence="6">Belongs to the TRAFAC class OBG-HflX-like GTPase superfamily. HflX GTPase family.</text>
</comment>
<evidence type="ECO:0000256" key="8">
    <source>
        <dbReference type="PIRSR" id="PIRSR006809-2"/>
    </source>
</evidence>
<feature type="binding site" evidence="7">
    <location>
        <begin position="208"/>
        <end position="215"/>
    </location>
    <ligand>
        <name>GTP</name>
        <dbReference type="ChEBI" id="CHEBI:37565"/>
    </ligand>
</feature>
<dbReference type="FunFam" id="3.40.50.300:FF:000173">
    <property type="entry name" value="GTPase HflX"/>
    <property type="match status" value="1"/>
</dbReference>
<dbReference type="PROSITE" id="PS51705">
    <property type="entry name" value="G_HFLX"/>
    <property type="match status" value="1"/>
</dbReference>
<evidence type="ECO:0000256" key="7">
    <source>
        <dbReference type="PIRSR" id="PIRSR006809-1"/>
    </source>
</evidence>
<dbReference type="InterPro" id="IPR025121">
    <property type="entry name" value="GTPase_HflX_N"/>
</dbReference>
<sequence>MNKERIEIAEPAILIGCQLQKYTDEQFAYSMDELAALTKTAGGVVEGTLTQKRERIHSATFIGKGKVEELAELIEEKEASIVIFNSELSPSQLRNLSEELDARVIDRTQLILDIFAQRARSREGMLQVELAQLQYMLPRLAGQGTSLSRLGGGIGTRGPGETKLETDRRYIRNRITDLKKQLDHTVKHREQYRARRKRNETLQVALVGYTNAGKSTIFNRLTNSDSYEEDKLFATLDPMTRQLKLPNGFNVLLTDTVGFIQDLPTTLVASFKSTLEEATEADLILHVIDAAHPDRARHEEIVLKLLKDLKASHIPVLTVFNKMDKADPAVQSSVNEQIHISAIKESDLKSLNDRLQKEVLKQMEYFSISIQADQGDKLAYLQSNTVLLERKWDEEKDHYRCKGYAPAHLYERIVKDWNND</sequence>
<keyword evidence="1 6" id="KW-0963">Cytoplasm</keyword>
<keyword evidence="5 6" id="KW-0342">GTP-binding</keyword>
<dbReference type="NCBIfam" id="TIGR03156">
    <property type="entry name" value="GTP_HflX"/>
    <property type="match status" value="1"/>
</dbReference>
<keyword evidence="2 8" id="KW-0479">Metal-binding</keyword>
<protein>
    <recommendedName>
        <fullName evidence="6">GTPase HflX</fullName>
    </recommendedName>
    <alternativeName>
        <fullName evidence="6">GTP-binding protein HflX</fullName>
    </alternativeName>
</protein>
<dbReference type="CDD" id="cd01878">
    <property type="entry name" value="HflX"/>
    <property type="match status" value="1"/>
</dbReference>
<dbReference type="SUPFAM" id="SSF52540">
    <property type="entry name" value="P-loop containing nucleoside triphosphate hydrolases"/>
    <property type="match status" value="1"/>
</dbReference>
<dbReference type="Pfam" id="PF13167">
    <property type="entry name" value="GTP-bdg_N"/>
    <property type="match status" value="1"/>
</dbReference>
<evidence type="ECO:0000256" key="1">
    <source>
        <dbReference type="ARBA" id="ARBA00022490"/>
    </source>
</evidence>
<feature type="binding site" evidence="7">
    <location>
        <begin position="233"/>
        <end position="237"/>
    </location>
    <ligand>
        <name>GTP</name>
        <dbReference type="ChEBI" id="CHEBI:37565"/>
    </ligand>
</feature>
<keyword evidence="4 8" id="KW-0460">Magnesium</keyword>
<name>A0A0J6CZY8_9BACL</name>
<dbReference type="InterPro" id="IPR027417">
    <property type="entry name" value="P-loop_NTPase"/>
</dbReference>
<dbReference type="GO" id="GO:0043022">
    <property type="term" value="F:ribosome binding"/>
    <property type="evidence" value="ECO:0007669"/>
    <property type="project" value="TreeGrafter"/>
</dbReference>
<dbReference type="InterPro" id="IPR032305">
    <property type="entry name" value="GTP-bd_M"/>
</dbReference>
<dbReference type="InterPro" id="IPR030394">
    <property type="entry name" value="G_HFLX_dom"/>
</dbReference>
<dbReference type="Gene3D" id="3.40.50.300">
    <property type="entry name" value="P-loop containing nucleotide triphosphate hydrolases"/>
    <property type="match status" value="1"/>
</dbReference>
<keyword evidence="3 6" id="KW-0547">Nucleotide-binding</keyword>
<dbReference type="GO" id="GO:0005737">
    <property type="term" value="C:cytoplasm"/>
    <property type="evidence" value="ECO:0007669"/>
    <property type="project" value="UniProtKB-SubCell"/>
</dbReference>
<dbReference type="PIRSF" id="PIRSF006809">
    <property type="entry name" value="GTP-binding_hflX_prd"/>
    <property type="match status" value="1"/>
</dbReference>
<dbReference type="GO" id="GO:0003924">
    <property type="term" value="F:GTPase activity"/>
    <property type="evidence" value="ECO:0007669"/>
    <property type="project" value="UniProtKB-UniRule"/>
</dbReference>
<dbReference type="STRING" id="157733.AB986_04930"/>
<gene>
    <name evidence="6" type="primary">hflX</name>
    <name evidence="10" type="ORF">AB986_04930</name>
</gene>
<dbReference type="InterPro" id="IPR042108">
    <property type="entry name" value="GTPase_HflX_N_sf"/>
</dbReference>